<dbReference type="Proteomes" id="UP001214854">
    <property type="component" value="Unassembled WGS sequence"/>
</dbReference>
<dbReference type="RefSeq" id="WP_272746501.1">
    <property type="nucleotide sequence ID" value="NZ_JAQQKX010000001.1"/>
</dbReference>
<sequence>MMRVAMTVLTAGLLLTACGEKPASAPKAAPPAGPTEAEKAALLATLPAPYNTADLTAGEKAWNKCRSCHTLVEGGINMVGPNLFGVFGRVAGSKADYQFSDAMKAHGTKDKVTWDYASMDDYLTHPQSTVPGTKMGFMGLKDETERHNLIAWLKVETTGKK</sequence>
<dbReference type="PROSITE" id="PS51007">
    <property type="entry name" value="CYTC"/>
    <property type="match status" value="1"/>
</dbReference>
<protein>
    <submittedName>
        <fullName evidence="8">Cytochrome c family protein</fullName>
    </submittedName>
</protein>
<feature type="domain" description="Cytochrome c" evidence="7">
    <location>
        <begin position="53"/>
        <end position="157"/>
    </location>
</feature>
<evidence type="ECO:0000259" key="7">
    <source>
        <dbReference type="PROSITE" id="PS51007"/>
    </source>
</evidence>
<evidence type="ECO:0000256" key="1">
    <source>
        <dbReference type="ARBA" id="ARBA00022448"/>
    </source>
</evidence>
<dbReference type="PROSITE" id="PS51257">
    <property type="entry name" value="PROKAR_LIPOPROTEIN"/>
    <property type="match status" value="1"/>
</dbReference>
<dbReference type="Gene3D" id="1.10.760.10">
    <property type="entry name" value="Cytochrome c-like domain"/>
    <property type="match status" value="1"/>
</dbReference>
<proteinExistence type="predicted"/>
<evidence type="ECO:0000256" key="5">
    <source>
        <dbReference type="ARBA" id="ARBA00023004"/>
    </source>
</evidence>
<dbReference type="InterPro" id="IPR036909">
    <property type="entry name" value="Cyt_c-like_dom_sf"/>
</dbReference>
<keyword evidence="2 6" id="KW-0349">Heme</keyword>
<name>A0ABT5HPL5_9CAUL</name>
<keyword evidence="4" id="KW-0249">Electron transport</keyword>
<evidence type="ECO:0000256" key="2">
    <source>
        <dbReference type="ARBA" id="ARBA00022617"/>
    </source>
</evidence>
<organism evidence="8 9">
    <name type="scientific">Asticcacaulis aquaticus</name>
    <dbReference type="NCBI Taxonomy" id="2984212"/>
    <lineage>
        <taxon>Bacteria</taxon>
        <taxon>Pseudomonadati</taxon>
        <taxon>Pseudomonadota</taxon>
        <taxon>Alphaproteobacteria</taxon>
        <taxon>Caulobacterales</taxon>
        <taxon>Caulobacteraceae</taxon>
        <taxon>Asticcacaulis</taxon>
    </lineage>
</organism>
<dbReference type="InterPro" id="IPR002327">
    <property type="entry name" value="Cyt_c_1A/1B"/>
</dbReference>
<keyword evidence="9" id="KW-1185">Reference proteome</keyword>
<evidence type="ECO:0000256" key="6">
    <source>
        <dbReference type="PROSITE-ProRule" id="PRU00433"/>
    </source>
</evidence>
<comment type="caution">
    <text evidence="8">The sequence shown here is derived from an EMBL/GenBank/DDBJ whole genome shotgun (WGS) entry which is preliminary data.</text>
</comment>
<dbReference type="EMBL" id="JAQQKX010000001">
    <property type="protein sequence ID" value="MDC7681989.1"/>
    <property type="molecule type" value="Genomic_DNA"/>
</dbReference>
<dbReference type="SUPFAM" id="SSF46626">
    <property type="entry name" value="Cytochrome c"/>
    <property type="match status" value="1"/>
</dbReference>
<keyword evidence="5 6" id="KW-0408">Iron</keyword>
<keyword evidence="1" id="KW-0813">Transport</keyword>
<dbReference type="PRINTS" id="PR00604">
    <property type="entry name" value="CYTCHRMECIAB"/>
</dbReference>
<evidence type="ECO:0000256" key="3">
    <source>
        <dbReference type="ARBA" id="ARBA00022723"/>
    </source>
</evidence>
<gene>
    <name evidence="8" type="ORF">PQU92_01805</name>
</gene>
<evidence type="ECO:0000313" key="9">
    <source>
        <dbReference type="Proteomes" id="UP001214854"/>
    </source>
</evidence>
<dbReference type="InterPro" id="IPR009056">
    <property type="entry name" value="Cyt_c-like_dom"/>
</dbReference>
<evidence type="ECO:0000256" key="4">
    <source>
        <dbReference type="ARBA" id="ARBA00022982"/>
    </source>
</evidence>
<reference evidence="8 9" key="1">
    <citation type="submission" date="2023-01" db="EMBL/GenBank/DDBJ databases">
        <title>Novel species of the genus Asticcacaulis isolated from rivers.</title>
        <authorList>
            <person name="Lu H."/>
        </authorList>
    </citation>
    <scope>NUCLEOTIDE SEQUENCE [LARGE SCALE GENOMIC DNA]</scope>
    <source>
        <strain evidence="8 9">BYS171W</strain>
    </source>
</reference>
<accession>A0ABT5HPL5</accession>
<keyword evidence="3 6" id="KW-0479">Metal-binding</keyword>
<dbReference type="PANTHER" id="PTHR11961">
    <property type="entry name" value="CYTOCHROME C"/>
    <property type="match status" value="1"/>
</dbReference>
<evidence type="ECO:0000313" key="8">
    <source>
        <dbReference type="EMBL" id="MDC7681989.1"/>
    </source>
</evidence>